<keyword evidence="1" id="KW-0233">DNA recombination</keyword>
<reference evidence="3" key="1">
    <citation type="submission" date="2017-05" db="EMBL/GenBank/DDBJ databases">
        <authorList>
            <person name="Rodrigo-Torres L."/>
            <person name="Arahal R. D."/>
            <person name="Lucena T."/>
        </authorList>
    </citation>
    <scope>NUCLEOTIDE SEQUENCE [LARGE SCALE GENOMIC DNA]</scope>
    <source>
        <strain evidence="3">CECT 8715</strain>
    </source>
</reference>
<organism evidence="2 3">
    <name type="scientific">Ruegeria arenilitoris</name>
    <dbReference type="NCBI Taxonomy" id="1173585"/>
    <lineage>
        <taxon>Bacteria</taxon>
        <taxon>Pseudomonadati</taxon>
        <taxon>Pseudomonadota</taxon>
        <taxon>Alphaproteobacteria</taxon>
        <taxon>Rhodobacterales</taxon>
        <taxon>Roseobacteraceae</taxon>
        <taxon>Ruegeria</taxon>
    </lineage>
</organism>
<evidence type="ECO:0000313" key="3">
    <source>
        <dbReference type="Proteomes" id="UP000202485"/>
    </source>
</evidence>
<dbReference type="GO" id="GO:0003677">
    <property type="term" value="F:DNA binding"/>
    <property type="evidence" value="ECO:0007669"/>
    <property type="project" value="InterPro"/>
</dbReference>
<evidence type="ECO:0000256" key="1">
    <source>
        <dbReference type="ARBA" id="ARBA00023172"/>
    </source>
</evidence>
<dbReference type="InterPro" id="IPR013762">
    <property type="entry name" value="Integrase-like_cat_sf"/>
</dbReference>
<accession>A0A238KDT8</accession>
<protein>
    <recommendedName>
        <fullName evidence="4">Phage integrase family protein</fullName>
    </recommendedName>
</protein>
<dbReference type="GO" id="GO:0006310">
    <property type="term" value="P:DNA recombination"/>
    <property type="evidence" value="ECO:0007669"/>
    <property type="project" value="UniProtKB-KW"/>
</dbReference>
<dbReference type="GO" id="GO:0015074">
    <property type="term" value="P:DNA integration"/>
    <property type="evidence" value="ECO:0007669"/>
    <property type="project" value="InterPro"/>
</dbReference>
<dbReference type="Gene3D" id="1.10.443.10">
    <property type="entry name" value="Intergrase catalytic core"/>
    <property type="match status" value="1"/>
</dbReference>
<dbReference type="Proteomes" id="UP000202485">
    <property type="component" value="Unassembled WGS sequence"/>
</dbReference>
<evidence type="ECO:0000313" key="2">
    <source>
        <dbReference type="EMBL" id="SMX40959.1"/>
    </source>
</evidence>
<dbReference type="InterPro" id="IPR011010">
    <property type="entry name" value="DNA_brk_join_enz"/>
</dbReference>
<proteinExistence type="predicted"/>
<name>A0A238KDT8_9RHOB</name>
<sequence length="40" mass="4758">MDEIAQYLGHTHTRITASTYARFRPEHLRKAARVLDFEKQ</sequence>
<evidence type="ECO:0008006" key="4">
    <source>
        <dbReference type="Google" id="ProtNLM"/>
    </source>
</evidence>
<keyword evidence="3" id="KW-1185">Reference proteome</keyword>
<gene>
    <name evidence="2" type="ORF">RUA8715_01845</name>
</gene>
<dbReference type="SUPFAM" id="SSF56349">
    <property type="entry name" value="DNA breaking-rejoining enzymes"/>
    <property type="match status" value="1"/>
</dbReference>
<dbReference type="AlphaFoldDB" id="A0A238KDT8"/>
<dbReference type="EMBL" id="FXYG01000002">
    <property type="protein sequence ID" value="SMX40959.1"/>
    <property type="molecule type" value="Genomic_DNA"/>
</dbReference>